<evidence type="ECO:0000259" key="8">
    <source>
        <dbReference type="PROSITE" id="PS50850"/>
    </source>
</evidence>
<keyword evidence="4 7" id="KW-0812">Transmembrane</keyword>
<reference evidence="9 10" key="1">
    <citation type="submission" date="2019-07" db="EMBL/GenBank/DDBJ databases">
        <title>Quadrisphaera sp. strain DD2A genome sequencing and assembly.</title>
        <authorList>
            <person name="Kim I."/>
        </authorList>
    </citation>
    <scope>NUCLEOTIDE SEQUENCE [LARGE SCALE GENOMIC DNA]</scope>
    <source>
        <strain evidence="9 10">DD2A</strain>
    </source>
</reference>
<feature type="transmembrane region" description="Helical" evidence="7">
    <location>
        <begin position="61"/>
        <end position="80"/>
    </location>
</feature>
<keyword evidence="10" id="KW-1185">Reference proteome</keyword>
<feature type="transmembrane region" description="Helical" evidence="7">
    <location>
        <begin position="149"/>
        <end position="170"/>
    </location>
</feature>
<dbReference type="InterPro" id="IPR005829">
    <property type="entry name" value="Sugar_transporter_CS"/>
</dbReference>
<evidence type="ECO:0000313" key="9">
    <source>
        <dbReference type="EMBL" id="TXR56578.1"/>
    </source>
</evidence>
<dbReference type="InterPro" id="IPR050171">
    <property type="entry name" value="MFS_Transporters"/>
</dbReference>
<feature type="transmembrane region" description="Helical" evidence="7">
    <location>
        <begin position="92"/>
        <end position="110"/>
    </location>
</feature>
<feature type="domain" description="Major facilitator superfamily (MFS) profile" evidence="8">
    <location>
        <begin position="27"/>
        <end position="411"/>
    </location>
</feature>
<evidence type="ECO:0000256" key="5">
    <source>
        <dbReference type="ARBA" id="ARBA00022989"/>
    </source>
</evidence>
<feature type="transmembrane region" description="Helical" evidence="7">
    <location>
        <begin position="384"/>
        <end position="406"/>
    </location>
</feature>
<dbReference type="Pfam" id="PF07690">
    <property type="entry name" value="MFS_1"/>
    <property type="match status" value="1"/>
</dbReference>
<feature type="transmembrane region" description="Helical" evidence="7">
    <location>
        <begin position="26"/>
        <end position="49"/>
    </location>
</feature>
<dbReference type="PANTHER" id="PTHR23517:SF13">
    <property type="entry name" value="MAJOR FACILITATOR SUPERFAMILY MFS_1"/>
    <property type="match status" value="1"/>
</dbReference>
<feature type="transmembrane region" description="Helical" evidence="7">
    <location>
        <begin position="182"/>
        <end position="202"/>
    </location>
</feature>
<feature type="transmembrane region" description="Helical" evidence="7">
    <location>
        <begin position="356"/>
        <end position="378"/>
    </location>
</feature>
<keyword evidence="6 7" id="KW-0472">Membrane</keyword>
<dbReference type="Gene3D" id="1.20.1250.20">
    <property type="entry name" value="MFS general substrate transporter like domains"/>
    <property type="match status" value="1"/>
</dbReference>
<evidence type="ECO:0000256" key="7">
    <source>
        <dbReference type="SAM" id="Phobius"/>
    </source>
</evidence>
<dbReference type="EMBL" id="VKAC01000004">
    <property type="protein sequence ID" value="TXR56578.1"/>
    <property type="molecule type" value="Genomic_DNA"/>
</dbReference>
<dbReference type="GO" id="GO:0005886">
    <property type="term" value="C:plasma membrane"/>
    <property type="evidence" value="ECO:0007669"/>
    <property type="project" value="UniProtKB-SubCell"/>
</dbReference>
<protein>
    <submittedName>
        <fullName evidence="9">MFS transporter</fullName>
    </submittedName>
</protein>
<sequence length="411" mass="40869">MVLPPPRPSGPPLDSDRRHAARPRSAGFAVASTALVLIFVSAGTPIPLYNLYRAEDGLSTADLTVVTAAYLAAAALSLLVLGRLSDHLGRKVVGVAALVCSALGLVVLLGVDGVAPLAVGRLLQGLATGMASSALGALVVDTAPERRRWLPAVVTSAAPTLGIPLGALLSGVLVDHAPAPHLLGYSTVLVLLAAVAVGVALGPETSTRTSVRAALGSLRPHVTVPAGAGRQLGAVAGFILATWSLGGFYQAFGPTIAEQQLGSSTALLAAAVFASFTVLAVVGGPVSARFRPDLALRWGAVVYLLCVGGILAALAAAATGPFLAASLAAGVAQGVAQTGGMRALLARTGPADRAGVLSTVFLVSYSCAAGPSLVAGRLTDTSTLVQISAGYGALAVAGVVVVLLVARPPRP</sequence>
<evidence type="ECO:0000256" key="2">
    <source>
        <dbReference type="ARBA" id="ARBA00022448"/>
    </source>
</evidence>
<dbReference type="OrthoDB" id="3177957at2"/>
<dbReference type="PANTHER" id="PTHR23517">
    <property type="entry name" value="RESISTANCE PROTEIN MDTM, PUTATIVE-RELATED-RELATED"/>
    <property type="match status" value="1"/>
</dbReference>
<keyword evidence="3" id="KW-1003">Cell membrane</keyword>
<keyword evidence="5 7" id="KW-1133">Transmembrane helix</keyword>
<feature type="transmembrane region" description="Helical" evidence="7">
    <location>
        <begin position="294"/>
        <end position="316"/>
    </location>
</feature>
<keyword evidence="2" id="KW-0813">Transport</keyword>
<proteinExistence type="predicted"/>
<dbReference type="Proteomes" id="UP000321234">
    <property type="component" value="Unassembled WGS sequence"/>
</dbReference>
<feature type="transmembrane region" description="Helical" evidence="7">
    <location>
        <begin position="264"/>
        <end position="282"/>
    </location>
</feature>
<evidence type="ECO:0000256" key="4">
    <source>
        <dbReference type="ARBA" id="ARBA00022692"/>
    </source>
</evidence>
<dbReference type="InterPro" id="IPR020846">
    <property type="entry name" value="MFS_dom"/>
</dbReference>
<dbReference type="AlphaFoldDB" id="A0A5C8ZH64"/>
<dbReference type="InterPro" id="IPR011701">
    <property type="entry name" value="MFS"/>
</dbReference>
<name>A0A5C8ZH64_9ACTN</name>
<dbReference type="PROSITE" id="PS00216">
    <property type="entry name" value="SUGAR_TRANSPORT_1"/>
    <property type="match status" value="1"/>
</dbReference>
<comment type="caution">
    <text evidence="9">The sequence shown here is derived from an EMBL/GenBank/DDBJ whole genome shotgun (WGS) entry which is preliminary data.</text>
</comment>
<dbReference type="SUPFAM" id="SSF103473">
    <property type="entry name" value="MFS general substrate transporter"/>
    <property type="match status" value="1"/>
</dbReference>
<dbReference type="GO" id="GO:0022857">
    <property type="term" value="F:transmembrane transporter activity"/>
    <property type="evidence" value="ECO:0007669"/>
    <property type="project" value="InterPro"/>
</dbReference>
<dbReference type="InterPro" id="IPR036259">
    <property type="entry name" value="MFS_trans_sf"/>
</dbReference>
<organism evidence="9 10">
    <name type="scientific">Quadrisphaera setariae</name>
    <dbReference type="NCBI Taxonomy" id="2593304"/>
    <lineage>
        <taxon>Bacteria</taxon>
        <taxon>Bacillati</taxon>
        <taxon>Actinomycetota</taxon>
        <taxon>Actinomycetes</taxon>
        <taxon>Kineosporiales</taxon>
        <taxon>Kineosporiaceae</taxon>
        <taxon>Quadrisphaera</taxon>
    </lineage>
</organism>
<evidence type="ECO:0000256" key="1">
    <source>
        <dbReference type="ARBA" id="ARBA00004651"/>
    </source>
</evidence>
<dbReference type="PROSITE" id="PS50850">
    <property type="entry name" value="MFS"/>
    <property type="match status" value="1"/>
</dbReference>
<evidence type="ECO:0000256" key="3">
    <source>
        <dbReference type="ARBA" id="ARBA00022475"/>
    </source>
</evidence>
<feature type="transmembrane region" description="Helical" evidence="7">
    <location>
        <begin position="122"/>
        <end position="140"/>
    </location>
</feature>
<feature type="transmembrane region" description="Helical" evidence="7">
    <location>
        <begin position="232"/>
        <end position="252"/>
    </location>
</feature>
<evidence type="ECO:0000256" key="6">
    <source>
        <dbReference type="ARBA" id="ARBA00023136"/>
    </source>
</evidence>
<evidence type="ECO:0000313" key="10">
    <source>
        <dbReference type="Proteomes" id="UP000321234"/>
    </source>
</evidence>
<comment type="subcellular location">
    <subcellularLocation>
        <location evidence="1">Cell membrane</location>
        <topology evidence="1">Multi-pass membrane protein</topology>
    </subcellularLocation>
</comment>
<accession>A0A5C8ZH64</accession>
<gene>
    <name evidence="9" type="ORF">FMM08_07245</name>
</gene>